<accession>A0A1S2YJX0</accession>
<dbReference type="AlphaFoldDB" id="A0A1S2YJX0"/>
<dbReference type="STRING" id="3827.A0A1S2YJX0"/>
<evidence type="ECO:0000256" key="6">
    <source>
        <dbReference type="ARBA" id="ARBA00022946"/>
    </source>
</evidence>
<evidence type="ECO:0000256" key="2">
    <source>
        <dbReference type="ARBA" id="ARBA00010793"/>
    </source>
</evidence>
<evidence type="ECO:0000256" key="9">
    <source>
        <dbReference type="SAM" id="MobiDB-lite"/>
    </source>
</evidence>
<dbReference type="KEGG" id="cam:101503763"/>
<keyword evidence="7" id="KW-1133">Transmembrane helix</keyword>
<dbReference type="Proteomes" id="UP000087171">
    <property type="component" value="Chromosome Ca6"/>
</dbReference>
<evidence type="ECO:0000256" key="7">
    <source>
        <dbReference type="ARBA" id="ARBA00022989"/>
    </source>
</evidence>
<evidence type="ECO:0000313" key="11">
    <source>
        <dbReference type="RefSeq" id="XP_004505639.1"/>
    </source>
</evidence>
<reference evidence="11" key="2">
    <citation type="submission" date="2025-08" db="UniProtKB">
        <authorList>
            <consortium name="RefSeq"/>
        </authorList>
    </citation>
    <scope>IDENTIFICATION</scope>
    <source>
        <tissue evidence="11">Etiolated seedlings</tissue>
    </source>
</reference>
<sequence>MSIAFSFIPPSPHSLSSHSPSTPKSIPPFSFSSPSLRFRLTPTPSPFFRINHRADPLFILHSTDSSGGSFGGHDDGSSFGGHGGGGDDNDKHDGDGNGDGENNDGPNGLNEALLLLAQAGRTLESVPADLASAIKEGKIPASVVSRFLELEKSPFLRWLLQFAGFKERLLADDLFLAKIGMECGVGVFTKTAAEYDRRRENFFNELEIVFADVVMAILADFMLVYLPAPTVSLRPPLGVSAGAITKFFHNCPDNAFQVALSGTSYSFLQRFGAIVRNGTKLFAVGSASSLVGTAVTNALINAKKAVNKSSAEEIENVPILSTSAAYGVYMAVSSNLRYQVVAGIIEQRLLEPLLHQHKLVLSAICFAVRTGNTYLGSLLWVDYARWIGVQ</sequence>
<protein>
    <submittedName>
        <fullName evidence="11">Protein RETICULATA-RELATED 4, chloroplastic-like</fullName>
    </submittedName>
</protein>
<keyword evidence="8" id="KW-0472">Membrane</keyword>
<keyword evidence="4" id="KW-0934">Plastid</keyword>
<evidence type="ECO:0000256" key="5">
    <source>
        <dbReference type="ARBA" id="ARBA00022692"/>
    </source>
</evidence>
<name>A0A1S2YJX0_CICAR</name>
<evidence type="ECO:0000256" key="4">
    <source>
        <dbReference type="ARBA" id="ARBA00022640"/>
    </source>
</evidence>
<keyword evidence="5" id="KW-0812">Transmembrane</keyword>
<proteinExistence type="inferred from homology"/>
<feature type="region of interest" description="Disordered" evidence="9">
    <location>
        <begin position="1"/>
        <end position="26"/>
    </location>
</feature>
<keyword evidence="10" id="KW-1185">Reference proteome</keyword>
<dbReference type="OrthoDB" id="205639at2759"/>
<evidence type="ECO:0000256" key="3">
    <source>
        <dbReference type="ARBA" id="ARBA00022528"/>
    </source>
</evidence>
<comment type="similarity">
    <text evidence="2">Belongs to the RETICULATA family.</text>
</comment>
<dbReference type="PANTHER" id="PTHR31620:SF14">
    <property type="entry name" value="PROTEIN RETICULATA-RELATED 4, CHLOROPLASTIC"/>
    <property type="match status" value="1"/>
</dbReference>
<comment type="subcellular location">
    <subcellularLocation>
        <location evidence="1">Plastid</location>
        <location evidence="1">Chloroplast membrane</location>
        <topology evidence="1">Multi-pass membrane protein</topology>
    </subcellularLocation>
</comment>
<dbReference type="GeneID" id="101503763"/>
<dbReference type="InterPro" id="IPR021825">
    <property type="entry name" value="RETICULATA-related"/>
</dbReference>
<evidence type="ECO:0000256" key="8">
    <source>
        <dbReference type="ARBA" id="ARBA00023136"/>
    </source>
</evidence>
<dbReference type="eggNOG" id="ENOG502QQX6">
    <property type="taxonomic scope" value="Eukaryota"/>
</dbReference>
<gene>
    <name evidence="11" type="primary">LOC101503763</name>
</gene>
<dbReference type="PaxDb" id="3827-XP_004505639.1"/>
<organism evidence="10 11">
    <name type="scientific">Cicer arietinum</name>
    <name type="common">Chickpea</name>
    <name type="synonym">Garbanzo</name>
    <dbReference type="NCBI Taxonomy" id="3827"/>
    <lineage>
        <taxon>Eukaryota</taxon>
        <taxon>Viridiplantae</taxon>
        <taxon>Streptophyta</taxon>
        <taxon>Embryophyta</taxon>
        <taxon>Tracheophyta</taxon>
        <taxon>Spermatophyta</taxon>
        <taxon>Magnoliopsida</taxon>
        <taxon>eudicotyledons</taxon>
        <taxon>Gunneridae</taxon>
        <taxon>Pentapetalae</taxon>
        <taxon>rosids</taxon>
        <taxon>fabids</taxon>
        <taxon>Fabales</taxon>
        <taxon>Fabaceae</taxon>
        <taxon>Papilionoideae</taxon>
        <taxon>50 kb inversion clade</taxon>
        <taxon>NPAAA clade</taxon>
        <taxon>Hologalegina</taxon>
        <taxon>IRL clade</taxon>
        <taxon>Cicereae</taxon>
        <taxon>Cicer</taxon>
    </lineage>
</organism>
<dbReference type="GO" id="GO:0031969">
    <property type="term" value="C:chloroplast membrane"/>
    <property type="evidence" value="ECO:0007669"/>
    <property type="project" value="UniProtKB-SubCell"/>
</dbReference>
<feature type="region of interest" description="Disordered" evidence="9">
    <location>
        <begin position="69"/>
        <end position="109"/>
    </location>
</feature>
<keyword evidence="6" id="KW-0809">Transit peptide</keyword>
<evidence type="ECO:0000313" key="10">
    <source>
        <dbReference type="Proteomes" id="UP000087171"/>
    </source>
</evidence>
<evidence type="ECO:0000256" key="1">
    <source>
        <dbReference type="ARBA" id="ARBA00004508"/>
    </source>
</evidence>
<keyword evidence="3" id="KW-0150">Chloroplast</keyword>
<dbReference type="RefSeq" id="XP_004505639.1">
    <property type="nucleotide sequence ID" value="XM_004505582.3"/>
</dbReference>
<dbReference type="Pfam" id="PF11891">
    <property type="entry name" value="RETICULATA-like"/>
    <property type="match status" value="1"/>
</dbReference>
<reference evidence="10" key="1">
    <citation type="journal article" date="2013" name="Nat. Biotechnol.">
        <title>Draft genome sequence of chickpea (Cicer arietinum) provides a resource for trait improvement.</title>
        <authorList>
            <person name="Varshney R.K."/>
            <person name="Song C."/>
            <person name="Saxena R.K."/>
            <person name="Azam S."/>
            <person name="Yu S."/>
            <person name="Sharpe A.G."/>
            <person name="Cannon S."/>
            <person name="Baek J."/>
            <person name="Rosen B.D."/>
            <person name="Tar'an B."/>
            <person name="Millan T."/>
            <person name="Zhang X."/>
            <person name="Ramsay L.D."/>
            <person name="Iwata A."/>
            <person name="Wang Y."/>
            <person name="Nelson W."/>
            <person name="Farmer A.D."/>
            <person name="Gaur P.M."/>
            <person name="Soderlund C."/>
            <person name="Penmetsa R.V."/>
            <person name="Xu C."/>
            <person name="Bharti A.K."/>
            <person name="He W."/>
            <person name="Winter P."/>
            <person name="Zhao S."/>
            <person name="Hane J.K."/>
            <person name="Carrasquilla-Garcia N."/>
            <person name="Condie J.A."/>
            <person name="Upadhyaya H.D."/>
            <person name="Luo M.C."/>
            <person name="Thudi M."/>
            <person name="Gowda C.L."/>
            <person name="Singh N.P."/>
            <person name="Lichtenzveig J."/>
            <person name="Gali K.K."/>
            <person name="Rubio J."/>
            <person name="Nadarajan N."/>
            <person name="Dolezel J."/>
            <person name="Bansal K.C."/>
            <person name="Xu X."/>
            <person name="Edwards D."/>
            <person name="Zhang G."/>
            <person name="Kahl G."/>
            <person name="Gil J."/>
            <person name="Singh K.B."/>
            <person name="Datta S.K."/>
            <person name="Jackson S.A."/>
            <person name="Wang J."/>
            <person name="Cook D.R."/>
        </authorList>
    </citation>
    <scope>NUCLEOTIDE SEQUENCE [LARGE SCALE GENOMIC DNA]</scope>
    <source>
        <strain evidence="10">cv. CDC Frontier</strain>
    </source>
</reference>
<dbReference type="PANTHER" id="PTHR31620">
    <property type="entry name" value="PROTEIN RETICULATA-RELATED 2, CHLOROPLASTIC-RELATED"/>
    <property type="match status" value="1"/>
</dbReference>